<dbReference type="InterPro" id="IPR002481">
    <property type="entry name" value="FUR"/>
</dbReference>
<dbReference type="InterPro" id="IPR036388">
    <property type="entry name" value="WH-like_DNA-bd_sf"/>
</dbReference>
<comment type="similarity">
    <text evidence="2">Belongs to the Fur family.</text>
</comment>
<evidence type="ECO:0000256" key="1">
    <source>
        <dbReference type="ARBA" id="ARBA00004496"/>
    </source>
</evidence>
<accession>A0A4Y7RM02</accession>
<evidence type="ECO:0000256" key="8">
    <source>
        <dbReference type="ARBA" id="ARBA00023163"/>
    </source>
</evidence>
<keyword evidence="4" id="KW-0678">Repressor</keyword>
<keyword evidence="7" id="KW-0238">DNA-binding</keyword>
<sequence length="140" mass="16007">MNQLEIIDMVKGKGFKITPQRRAIIEALFFFEKPPTAKEVLEIVRKKHPEISLDTVYRNLNLLAEIDCLIQINLKNSETSRFEIIKNHHHHLICLGCGEAVCLESCILDRHMGVLREKGYQIVGHAFEIYGYCPACRTAG</sequence>
<comment type="cofactor">
    <cofactor evidence="9">
        <name>Zn(2+)</name>
        <dbReference type="ChEBI" id="CHEBI:29105"/>
    </cofactor>
    <text evidence="9">Binds 1 zinc ion per subunit.</text>
</comment>
<comment type="caution">
    <text evidence="11">The sequence shown here is derived from an EMBL/GenBank/DDBJ whole genome shotgun (WGS) entry which is preliminary data.</text>
</comment>
<dbReference type="PANTHER" id="PTHR33202:SF1">
    <property type="entry name" value="FERRIC UPTAKE REGULATION PROTEIN"/>
    <property type="match status" value="1"/>
</dbReference>
<keyword evidence="10" id="KW-0408">Iron</keyword>
<dbReference type="RefSeq" id="WP_134214510.1">
    <property type="nucleotide sequence ID" value="NZ_QFFZ01000034.1"/>
</dbReference>
<dbReference type="Pfam" id="PF01475">
    <property type="entry name" value="FUR"/>
    <property type="match status" value="1"/>
</dbReference>
<dbReference type="GO" id="GO:1900376">
    <property type="term" value="P:regulation of secondary metabolite biosynthetic process"/>
    <property type="evidence" value="ECO:0007669"/>
    <property type="project" value="TreeGrafter"/>
</dbReference>
<feature type="binding site" evidence="9">
    <location>
        <position position="133"/>
    </location>
    <ligand>
        <name>Zn(2+)</name>
        <dbReference type="ChEBI" id="CHEBI:29105"/>
    </ligand>
</feature>
<evidence type="ECO:0000256" key="9">
    <source>
        <dbReference type="PIRSR" id="PIRSR602481-1"/>
    </source>
</evidence>
<comment type="subcellular location">
    <subcellularLocation>
        <location evidence="1">Cytoplasm</location>
    </subcellularLocation>
</comment>
<keyword evidence="6" id="KW-0805">Transcription regulation</keyword>
<reference evidence="11 12" key="1">
    <citation type="journal article" date="2018" name="Environ. Microbiol.">
        <title>Novel energy conservation strategies and behaviour of Pelotomaculum schinkii driving syntrophic propionate catabolism.</title>
        <authorList>
            <person name="Hidalgo-Ahumada C.A.P."/>
            <person name="Nobu M.K."/>
            <person name="Narihiro T."/>
            <person name="Tamaki H."/>
            <person name="Liu W.T."/>
            <person name="Kamagata Y."/>
            <person name="Stams A.J.M."/>
            <person name="Imachi H."/>
            <person name="Sousa D.Z."/>
        </authorList>
    </citation>
    <scope>NUCLEOTIDE SEQUENCE [LARGE SCALE GENOMIC DNA]</scope>
    <source>
        <strain evidence="11 12">MGP</strain>
    </source>
</reference>
<dbReference type="CDD" id="cd07153">
    <property type="entry name" value="Fur_like"/>
    <property type="match status" value="1"/>
</dbReference>
<dbReference type="GO" id="GO:0005737">
    <property type="term" value="C:cytoplasm"/>
    <property type="evidence" value="ECO:0007669"/>
    <property type="project" value="UniProtKB-SubCell"/>
</dbReference>
<dbReference type="InterPro" id="IPR043135">
    <property type="entry name" value="Fur_C"/>
</dbReference>
<feature type="binding site" evidence="9">
    <location>
        <position position="94"/>
    </location>
    <ligand>
        <name>Zn(2+)</name>
        <dbReference type="ChEBI" id="CHEBI:29105"/>
    </ligand>
</feature>
<keyword evidence="8" id="KW-0804">Transcription</keyword>
<comment type="cofactor">
    <cofactor evidence="10">
        <name>Mn(2+)</name>
        <dbReference type="ChEBI" id="CHEBI:29035"/>
    </cofactor>
    <cofactor evidence="10">
        <name>Fe(2+)</name>
        <dbReference type="ChEBI" id="CHEBI:29033"/>
    </cofactor>
    <text evidence="10">Binds 1 Mn(2+) or Fe(2+) ion per subunit.</text>
</comment>
<dbReference type="GO" id="GO:0003700">
    <property type="term" value="F:DNA-binding transcription factor activity"/>
    <property type="evidence" value="ECO:0007669"/>
    <property type="project" value="InterPro"/>
</dbReference>
<dbReference type="AlphaFoldDB" id="A0A4Y7RM02"/>
<feature type="binding site" evidence="10">
    <location>
        <position position="125"/>
    </location>
    <ligand>
        <name>Fe cation</name>
        <dbReference type="ChEBI" id="CHEBI:24875"/>
    </ligand>
</feature>
<keyword evidence="5 9" id="KW-0862">Zinc</keyword>
<keyword evidence="12" id="KW-1185">Reference proteome</keyword>
<evidence type="ECO:0000256" key="2">
    <source>
        <dbReference type="ARBA" id="ARBA00007957"/>
    </source>
</evidence>
<dbReference type="GO" id="GO:0045892">
    <property type="term" value="P:negative regulation of DNA-templated transcription"/>
    <property type="evidence" value="ECO:0007669"/>
    <property type="project" value="TreeGrafter"/>
</dbReference>
<dbReference type="Gene3D" id="3.30.1490.190">
    <property type="match status" value="1"/>
</dbReference>
<dbReference type="OrthoDB" id="8659436at2"/>
<feature type="binding site" evidence="9">
    <location>
        <position position="97"/>
    </location>
    <ligand>
        <name>Zn(2+)</name>
        <dbReference type="ChEBI" id="CHEBI:29105"/>
    </ligand>
</feature>
<evidence type="ECO:0000256" key="7">
    <source>
        <dbReference type="ARBA" id="ARBA00023125"/>
    </source>
</evidence>
<evidence type="ECO:0000313" key="12">
    <source>
        <dbReference type="Proteomes" id="UP000297597"/>
    </source>
</evidence>
<dbReference type="SUPFAM" id="SSF46785">
    <property type="entry name" value="Winged helix' DNA-binding domain"/>
    <property type="match status" value="1"/>
</dbReference>
<dbReference type="EMBL" id="QFFZ01000034">
    <property type="protein sequence ID" value="TEB10005.1"/>
    <property type="molecule type" value="Genomic_DNA"/>
</dbReference>
<keyword evidence="3" id="KW-0963">Cytoplasm</keyword>
<evidence type="ECO:0000256" key="10">
    <source>
        <dbReference type="PIRSR" id="PIRSR602481-2"/>
    </source>
</evidence>
<dbReference type="PANTHER" id="PTHR33202">
    <property type="entry name" value="ZINC UPTAKE REGULATION PROTEIN"/>
    <property type="match status" value="1"/>
</dbReference>
<evidence type="ECO:0000313" key="11">
    <source>
        <dbReference type="EMBL" id="TEB10005.1"/>
    </source>
</evidence>
<evidence type="ECO:0000256" key="3">
    <source>
        <dbReference type="ARBA" id="ARBA00022490"/>
    </source>
</evidence>
<dbReference type="GO" id="GO:0008270">
    <property type="term" value="F:zinc ion binding"/>
    <property type="evidence" value="ECO:0007669"/>
    <property type="project" value="TreeGrafter"/>
</dbReference>
<gene>
    <name evidence="11" type="primary">zur</name>
    <name evidence="11" type="ORF">Pmgp_02700</name>
</gene>
<keyword evidence="9" id="KW-0479">Metal-binding</keyword>
<protein>
    <submittedName>
        <fullName evidence="11">Zinc-specific metallo-regulatory protein</fullName>
    </submittedName>
</protein>
<dbReference type="GO" id="GO:0000976">
    <property type="term" value="F:transcription cis-regulatory region binding"/>
    <property type="evidence" value="ECO:0007669"/>
    <property type="project" value="TreeGrafter"/>
</dbReference>
<organism evidence="11 12">
    <name type="scientific">Pelotomaculum propionicicum</name>
    <dbReference type="NCBI Taxonomy" id="258475"/>
    <lineage>
        <taxon>Bacteria</taxon>
        <taxon>Bacillati</taxon>
        <taxon>Bacillota</taxon>
        <taxon>Clostridia</taxon>
        <taxon>Eubacteriales</taxon>
        <taxon>Desulfotomaculaceae</taxon>
        <taxon>Pelotomaculum</taxon>
    </lineage>
</organism>
<feature type="binding site" evidence="9">
    <location>
        <position position="136"/>
    </location>
    <ligand>
        <name>Zn(2+)</name>
        <dbReference type="ChEBI" id="CHEBI:29105"/>
    </ligand>
</feature>
<feature type="binding site" evidence="10">
    <location>
        <position position="88"/>
    </location>
    <ligand>
        <name>Fe cation</name>
        <dbReference type="ChEBI" id="CHEBI:24875"/>
    </ligand>
</feature>
<name>A0A4Y7RM02_9FIRM</name>
<dbReference type="Proteomes" id="UP000297597">
    <property type="component" value="Unassembled WGS sequence"/>
</dbReference>
<evidence type="ECO:0000256" key="4">
    <source>
        <dbReference type="ARBA" id="ARBA00022491"/>
    </source>
</evidence>
<dbReference type="Gene3D" id="1.10.10.10">
    <property type="entry name" value="Winged helix-like DNA-binding domain superfamily/Winged helix DNA-binding domain"/>
    <property type="match status" value="1"/>
</dbReference>
<dbReference type="InterPro" id="IPR036390">
    <property type="entry name" value="WH_DNA-bd_sf"/>
</dbReference>
<evidence type="ECO:0000256" key="6">
    <source>
        <dbReference type="ARBA" id="ARBA00023015"/>
    </source>
</evidence>
<evidence type="ECO:0000256" key="5">
    <source>
        <dbReference type="ARBA" id="ARBA00022833"/>
    </source>
</evidence>
<proteinExistence type="inferred from homology"/>